<dbReference type="Gene3D" id="2.60.40.3690">
    <property type="match status" value="1"/>
</dbReference>
<name>F3ZS71_9BACE</name>
<dbReference type="EMBL" id="CM001167">
    <property type="protein sequence ID" value="EGJ72092.1"/>
    <property type="molecule type" value="Genomic_DNA"/>
</dbReference>
<dbReference type="AlphaFoldDB" id="F3ZS71"/>
<proteinExistence type="predicted"/>
<dbReference type="PROSITE" id="PS51257">
    <property type="entry name" value="PROKAR_LIPOPROTEIN"/>
    <property type="match status" value="1"/>
</dbReference>
<organism evidence="2 3">
    <name type="scientific">Bacteroides coprosuis DSM 18011</name>
    <dbReference type="NCBI Taxonomy" id="679937"/>
    <lineage>
        <taxon>Bacteria</taxon>
        <taxon>Pseudomonadati</taxon>
        <taxon>Bacteroidota</taxon>
        <taxon>Bacteroidia</taxon>
        <taxon>Bacteroidales</taxon>
        <taxon>Bacteroidaceae</taxon>
        <taxon>Bacteroides</taxon>
    </lineage>
</organism>
<dbReference type="eggNOG" id="ENOG502Z7S7">
    <property type="taxonomic scope" value="Bacteria"/>
</dbReference>
<dbReference type="STRING" id="679937.Bcop_1910"/>
<dbReference type="InterPro" id="IPR058822">
    <property type="entry name" value="Ig-like_FimD_3rd"/>
</dbReference>
<keyword evidence="3" id="KW-1185">Reference proteome</keyword>
<dbReference type="HOGENOM" id="CLU_023164_0_0_10"/>
<dbReference type="Pfam" id="PF26306">
    <property type="entry name" value="FimD_3rd"/>
    <property type="match status" value="1"/>
</dbReference>
<accession>F3ZS71</accession>
<gene>
    <name evidence="2" type="ORF">Bcop_1910</name>
</gene>
<protein>
    <recommendedName>
        <fullName evidence="1">Major fimbrium tip subunit FimD third Ig-like domain-containing protein</fullName>
    </recommendedName>
</protein>
<evidence type="ECO:0000313" key="2">
    <source>
        <dbReference type="EMBL" id="EGJ72092.1"/>
    </source>
</evidence>
<feature type="domain" description="Major fimbrium tip subunit FimD third Ig-like" evidence="1">
    <location>
        <begin position="364"/>
        <end position="468"/>
    </location>
</feature>
<sequence>MNKIKLYLVVLLAIAFSSCIGEELVEEKGSSNKELILTLAYSNQIANGVTASSRATEVKDGEDLLNENRIEKVDIFFYTEAGELTWHVEPTAMRIEDGEDHTKKLTLRATKEIASELNNKKYKLVVLVNGPDRGEITDKPYNELQQKVYTKNLDATERQRPLDLFLMDGEKETGTIKLDEEPYNLGNVELSRAAAKIRVLINKIEVDGYKAGTPTLKLVTYAGKTALLGGKPLKAPTYKTTTEQNLIKGNKIPYTTNYPLYSFENDWKEDDSKMTYLLLKIPFSDTTEKKEADYYYRVPIYYSIDSNNSFSIKRNHLYEVNIDIERLGASTEELPVELSGKIDVEPWKEIDAVHAQLHKANYLVVKETELDMMNVAEKKIEYISNSTLKVKDSTLKAHYFEYDTNGNSQKVELKGESLPKISFTESDGKTFIQINKEVPNNYAPLYIEFTVQNEGGLEEKVNIVQYPPRYITGINPSDKRYYKGTEGNPKSNTTLFTVTTVVPVEGDIIGDPTDVVSGKTGTDELSNKIISPQFIIASQLGVTYQRYLDKDEYNNKGRLLGESGETRCSKYWERNYGDNSEVVLDGVQYLGKWRLPTKAEIEYIQRIQRDPNSSVKSLLEGEKYWSAYHHAYFNFKTGKWPNAYEYSKAHIRCVFDIYKSEPTKQ</sequence>
<reference evidence="2 3" key="1">
    <citation type="journal article" date="2011" name="Stand. Genomic Sci.">
        <title>Non-contiguous finished genome sequence of Bacteroides coprosuis type strain (PC139).</title>
        <authorList>
            <person name="Land M."/>
            <person name="Held B."/>
            <person name="Gronow S."/>
            <person name="Abt B."/>
            <person name="Lucas S."/>
            <person name="Del Rio T.G."/>
            <person name="Nolan M."/>
            <person name="Tice H."/>
            <person name="Cheng J.F."/>
            <person name="Pitluck S."/>
            <person name="Liolios K."/>
            <person name="Pagani I."/>
            <person name="Ivanova N."/>
            <person name="Mavromatis K."/>
            <person name="Mikhailova N."/>
            <person name="Pati A."/>
            <person name="Tapia R."/>
            <person name="Han C."/>
            <person name="Goodwin L."/>
            <person name="Chen A."/>
            <person name="Palaniappan K."/>
            <person name="Hauser L."/>
            <person name="Brambilla E.M."/>
            <person name="Rohde M."/>
            <person name="Goker M."/>
            <person name="Detter J.C."/>
            <person name="Woyke T."/>
            <person name="Bristow J."/>
            <person name="Eisen J.A."/>
            <person name="Markowitz V."/>
            <person name="Hugenholtz P."/>
            <person name="Kyrpides N.C."/>
            <person name="Klenk H.P."/>
            <person name="Lapidus A."/>
        </authorList>
    </citation>
    <scope>NUCLEOTIDE SEQUENCE</scope>
    <source>
        <strain evidence="2 3">DSM 18011</strain>
    </source>
</reference>
<dbReference type="OrthoDB" id="1046951at2"/>
<dbReference type="Proteomes" id="UP000018439">
    <property type="component" value="Chromosome"/>
</dbReference>
<evidence type="ECO:0000259" key="1">
    <source>
        <dbReference type="Pfam" id="PF26306"/>
    </source>
</evidence>
<evidence type="ECO:0000313" key="3">
    <source>
        <dbReference type="Proteomes" id="UP000018439"/>
    </source>
</evidence>